<accession>A0A1L9QT70</accession>
<evidence type="ECO:0000313" key="1">
    <source>
        <dbReference type="EMBL" id="OJJ25839.1"/>
    </source>
</evidence>
<dbReference type="AlphaFoldDB" id="A0A1L9QT70"/>
<dbReference type="EMBL" id="MLAW01000012">
    <property type="protein sequence ID" value="OJJ25839.1"/>
    <property type="molecule type" value="Genomic_DNA"/>
</dbReference>
<keyword evidence="2" id="KW-1185">Reference proteome</keyword>
<reference evidence="1" key="1">
    <citation type="submission" date="2016-10" db="EMBL/GenBank/DDBJ databases">
        <title>CRISPR-Cas defence system in Roseofilum reptotaenium: evidence of a bacteriophage-cyanobacterium arms race in the coral black band disease.</title>
        <authorList>
            <person name="Buerger P."/>
            <person name="Wood-Charlson E.M."/>
            <person name="Weynberg K.D."/>
            <person name="Willis B."/>
            <person name="Van Oppen M.J."/>
        </authorList>
    </citation>
    <scope>NUCLEOTIDE SEQUENCE [LARGE SCALE GENOMIC DNA]</scope>
    <source>
        <strain evidence="1">AO1-A</strain>
    </source>
</reference>
<dbReference type="Proteomes" id="UP000183940">
    <property type="component" value="Unassembled WGS sequence"/>
</dbReference>
<evidence type="ECO:0000313" key="2">
    <source>
        <dbReference type="Proteomes" id="UP000183940"/>
    </source>
</evidence>
<organism evidence="1 2">
    <name type="scientific">Roseofilum reptotaenium AO1-A</name>
    <dbReference type="NCBI Taxonomy" id="1925591"/>
    <lineage>
        <taxon>Bacteria</taxon>
        <taxon>Bacillati</taxon>
        <taxon>Cyanobacteriota</taxon>
        <taxon>Cyanophyceae</taxon>
        <taxon>Desertifilales</taxon>
        <taxon>Desertifilaceae</taxon>
        <taxon>Roseofilum</taxon>
    </lineage>
</organism>
<gene>
    <name evidence="1" type="ORF">BI308_08860</name>
</gene>
<proteinExistence type="predicted"/>
<sequence>MSLNCLKKNMTISKFEASFFSFPAYVVLDLMYRHIVSKEEVFEYQLGGIRESDNPLEVVRKYCSYKGVEHDYSIRLHMPSLEAAHLYTLLFESDTVWITVDDKSEEIYEF</sequence>
<dbReference type="STRING" id="1925591.BI308_08860"/>
<protein>
    <submittedName>
        <fullName evidence="1">Uncharacterized protein</fullName>
    </submittedName>
</protein>
<name>A0A1L9QT70_9CYAN</name>
<comment type="caution">
    <text evidence="1">The sequence shown here is derived from an EMBL/GenBank/DDBJ whole genome shotgun (WGS) entry which is preliminary data.</text>
</comment>